<feature type="transmembrane region" description="Helical" evidence="2">
    <location>
        <begin position="82"/>
        <end position="101"/>
    </location>
</feature>
<dbReference type="EMBL" id="AP022614">
    <property type="protein sequence ID" value="BBZ46131.1"/>
    <property type="molecule type" value="Genomic_DNA"/>
</dbReference>
<feature type="region of interest" description="Disordered" evidence="1">
    <location>
        <begin position="248"/>
        <end position="268"/>
    </location>
</feature>
<organism evidence="3 4">
    <name type="scientific">Mycobacterium parmense</name>
    <dbReference type="NCBI Taxonomy" id="185642"/>
    <lineage>
        <taxon>Bacteria</taxon>
        <taxon>Bacillati</taxon>
        <taxon>Actinomycetota</taxon>
        <taxon>Actinomycetes</taxon>
        <taxon>Mycobacteriales</taxon>
        <taxon>Mycobacteriaceae</taxon>
        <taxon>Mycobacterium</taxon>
        <taxon>Mycobacterium simiae complex</taxon>
    </lineage>
</organism>
<accession>A0A7I7YZF3</accession>
<keyword evidence="2" id="KW-1133">Transmembrane helix</keyword>
<name>A0A7I7YZF3_9MYCO</name>
<reference evidence="3 4" key="1">
    <citation type="journal article" date="2019" name="Emerg. Microbes Infect.">
        <title>Comprehensive subspecies identification of 175 nontuberculous mycobacteria species based on 7547 genomic profiles.</title>
        <authorList>
            <person name="Matsumoto Y."/>
            <person name="Kinjo T."/>
            <person name="Motooka D."/>
            <person name="Nabeya D."/>
            <person name="Jung N."/>
            <person name="Uechi K."/>
            <person name="Horii T."/>
            <person name="Iida T."/>
            <person name="Fujita J."/>
            <person name="Nakamura S."/>
        </authorList>
    </citation>
    <scope>NUCLEOTIDE SEQUENCE [LARGE SCALE GENOMIC DNA]</scope>
    <source>
        <strain evidence="3 4">JCM 14742</strain>
    </source>
</reference>
<evidence type="ECO:0000256" key="1">
    <source>
        <dbReference type="SAM" id="MobiDB-lite"/>
    </source>
</evidence>
<keyword evidence="2" id="KW-0812">Transmembrane</keyword>
<evidence type="ECO:0000313" key="4">
    <source>
        <dbReference type="Proteomes" id="UP000467105"/>
    </source>
</evidence>
<gene>
    <name evidence="3" type="ORF">MPRM_34120</name>
</gene>
<proteinExistence type="predicted"/>
<keyword evidence="4" id="KW-1185">Reference proteome</keyword>
<sequence length="346" mass="36932">MLVPLSNAVKVESVPLKSNFCGTISAMGPPPDCDRRLASPPRRVPKSFVLAELLPLRRRYLWTLFAVAIAPAALWIRLPAAFAATAVLTLAGIYVVQLRGARTRIGLLRRGRVATVTGAETLARARCVTASARYNVRLPLAHGWTVTRQRWTGPSIQTAVHYRLDGRSGELVVRGREYVDGVILADQGDPARARCVTSFAYDLDRDEHGDWVGRLRPRLRAAMACWLFVVIGWLALAGLAATKSGTEFAGSSPSASVPRAGTLQVSGSGTTKNIPCNDGYVSVSGKQNTVTVTGHCTSVSVSGNGNRVAVDSTDALSTSGAGNVVTYHWGSPRIVNTGRTNSVRQG</sequence>
<feature type="transmembrane region" description="Helical" evidence="2">
    <location>
        <begin position="221"/>
        <end position="241"/>
    </location>
</feature>
<dbReference type="Proteomes" id="UP000467105">
    <property type="component" value="Chromosome"/>
</dbReference>
<dbReference type="AlphaFoldDB" id="A0A7I7YZF3"/>
<evidence type="ECO:0000256" key="2">
    <source>
        <dbReference type="SAM" id="Phobius"/>
    </source>
</evidence>
<protein>
    <recommendedName>
        <fullName evidence="5">DUF3060 domain-containing protein</fullName>
    </recommendedName>
</protein>
<dbReference type="InterPro" id="IPR021417">
    <property type="entry name" value="DUF3060"/>
</dbReference>
<evidence type="ECO:0000313" key="3">
    <source>
        <dbReference type="EMBL" id="BBZ46131.1"/>
    </source>
</evidence>
<evidence type="ECO:0008006" key="5">
    <source>
        <dbReference type="Google" id="ProtNLM"/>
    </source>
</evidence>
<dbReference type="Pfam" id="PF11259">
    <property type="entry name" value="DUF3060"/>
    <property type="match status" value="1"/>
</dbReference>
<keyword evidence="2" id="KW-0472">Membrane</keyword>